<keyword evidence="4" id="KW-1185">Reference proteome</keyword>
<keyword evidence="1" id="KW-0472">Membrane</keyword>
<feature type="transmembrane region" description="Helical" evidence="1">
    <location>
        <begin position="173"/>
        <end position="189"/>
    </location>
</feature>
<gene>
    <name evidence="3" type="ORF">D8S82_17900</name>
</gene>
<dbReference type="GO" id="GO:0008237">
    <property type="term" value="F:metallopeptidase activity"/>
    <property type="evidence" value="ECO:0007669"/>
    <property type="project" value="UniProtKB-KW"/>
</dbReference>
<dbReference type="InterPro" id="IPR042150">
    <property type="entry name" value="MmRce1-like"/>
</dbReference>
<feature type="transmembrane region" description="Helical" evidence="1">
    <location>
        <begin position="209"/>
        <end position="227"/>
    </location>
</feature>
<dbReference type="GO" id="GO:0006508">
    <property type="term" value="P:proteolysis"/>
    <property type="evidence" value="ECO:0007669"/>
    <property type="project" value="UniProtKB-KW"/>
</dbReference>
<keyword evidence="1" id="KW-0812">Transmembrane</keyword>
<dbReference type="InterPro" id="IPR003675">
    <property type="entry name" value="Rce1/LyrA-like_dom"/>
</dbReference>
<evidence type="ECO:0000313" key="4">
    <source>
        <dbReference type="Proteomes" id="UP000315759"/>
    </source>
</evidence>
<evidence type="ECO:0000313" key="3">
    <source>
        <dbReference type="EMBL" id="TQR85285.1"/>
    </source>
</evidence>
<sequence length="297" mass="32305">MNTPATDESTTCRRPDGRVPHDVRRHGVRWFLAIAFLGAWIPWIGVYLLGGSLDDPLTQLASAAFVPAIAACVVRRWITREGFVGSGLDLHWRSSWPYCVAAATIPWGVLLIAVLTAIALGWWTPSDLEMTTTTWAYLAAGPLICVASAPLFWGEEYGWTAYLRDRLVPGRPIATTLLTGLIWGVWHWPLPWVGYFGGGTGAAEAFWSMLWWLPMSILLEFLIGWLWSATDSVWPGAMLHAGANLVASIGMLNVFGDAVGINAASLLLCAGLLPFVAVILLTGHTGGPRVSRRPARS</sequence>
<feature type="transmembrane region" description="Helical" evidence="1">
    <location>
        <begin position="261"/>
        <end position="283"/>
    </location>
</feature>
<dbReference type="EMBL" id="VIFX01000022">
    <property type="protein sequence ID" value="TQR85285.1"/>
    <property type="molecule type" value="Genomic_DNA"/>
</dbReference>
<reference evidence="3 4" key="1">
    <citation type="submission" date="2018-10" db="EMBL/GenBank/DDBJ databases">
        <title>Draft genome of Mycobacterium hodleri strain B.</title>
        <authorList>
            <person name="Amande T.J."/>
            <person name="Mcgenity T.J."/>
        </authorList>
    </citation>
    <scope>NUCLEOTIDE SEQUENCE [LARGE SCALE GENOMIC DNA]</scope>
    <source>
        <strain evidence="3 4">B</strain>
    </source>
</reference>
<protein>
    <submittedName>
        <fullName evidence="3">CPBP family intramembrane metalloprotease</fullName>
    </submittedName>
</protein>
<dbReference type="PANTHER" id="PTHR35797:SF1">
    <property type="entry name" value="PROTEASE"/>
    <property type="match status" value="1"/>
</dbReference>
<organism evidence="3 4">
    <name type="scientific">Mycolicibacterium hodleri</name>
    <dbReference type="NCBI Taxonomy" id="49897"/>
    <lineage>
        <taxon>Bacteria</taxon>
        <taxon>Bacillati</taxon>
        <taxon>Actinomycetota</taxon>
        <taxon>Actinomycetes</taxon>
        <taxon>Mycobacteriales</taxon>
        <taxon>Mycobacteriaceae</taxon>
        <taxon>Mycolicibacterium</taxon>
    </lineage>
</organism>
<dbReference type="AlphaFoldDB" id="A0A544VZ66"/>
<proteinExistence type="predicted"/>
<keyword evidence="3" id="KW-0645">Protease</keyword>
<feature type="transmembrane region" description="Helical" evidence="1">
    <location>
        <begin position="60"/>
        <end position="78"/>
    </location>
</feature>
<feature type="transmembrane region" description="Helical" evidence="1">
    <location>
        <begin position="98"/>
        <end position="123"/>
    </location>
</feature>
<feature type="transmembrane region" description="Helical" evidence="1">
    <location>
        <begin position="28"/>
        <end position="48"/>
    </location>
</feature>
<feature type="transmembrane region" description="Helical" evidence="1">
    <location>
        <begin position="234"/>
        <end position="255"/>
    </location>
</feature>
<dbReference type="Pfam" id="PF02517">
    <property type="entry name" value="Rce1-like"/>
    <property type="match status" value="1"/>
</dbReference>
<dbReference type="GO" id="GO:0004175">
    <property type="term" value="F:endopeptidase activity"/>
    <property type="evidence" value="ECO:0007669"/>
    <property type="project" value="UniProtKB-ARBA"/>
</dbReference>
<name>A0A544VZ66_9MYCO</name>
<evidence type="ECO:0000256" key="1">
    <source>
        <dbReference type="SAM" id="Phobius"/>
    </source>
</evidence>
<accession>A0A544VZ66</accession>
<feature type="transmembrane region" description="Helical" evidence="1">
    <location>
        <begin position="135"/>
        <end position="153"/>
    </location>
</feature>
<evidence type="ECO:0000259" key="2">
    <source>
        <dbReference type="Pfam" id="PF02517"/>
    </source>
</evidence>
<dbReference type="PANTHER" id="PTHR35797">
    <property type="entry name" value="PROTEASE-RELATED"/>
    <property type="match status" value="1"/>
</dbReference>
<keyword evidence="1" id="KW-1133">Transmembrane helix</keyword>
<dbReference type="GO" id="GO:0080120">
    <property type="term" value="P:CAAX-box protein maturation"/>
    <property type="evidence" value="ECO:0007669"/>
    <property type="project" value="UniProtKB-ARBA"/>
</dbReference>
<dbReference type="Proteomes" id="UP000315759">
    <property type="component" value="Unassembled WGS sequence"/>
</dbReference>
<keyword evidence="3" id="KW-0378">Hydrolase</keyword>
<feature type="domain" description="CAAX prenyl protease 2/Lysostaphin resistance protein A-like" evidence="2">
    <location>
        <begin position="152"/>
        <end position="246"/>
    </location>
</feature>
<keyword evidence="3" id="KW-0482">Metalloprotease</keyword>
<comment type="caution">
    <text evidence="3">The sequence shown here is derived from an EMBL/GenBank/DDBJ whole genome shotgun (WGS) entry which is preliminary data.</text>
</comment>